<name>A0A6N8KZF5_9SPHI</name>
<sequence>MQKLSYILVVLIGVIFAFSCINNKKNVNQLLATEDNALKGIGLLGTYEGNLPCADCSMISTLLSLDKNKQYHLRYIYVGKSEEVFERRGNWSVNKGILTLENVDYNYKIMDNQLNQLDLSGKEIKGELAEKYTLMKIK</sequence>
<dbReference type="InterPro" id="IPR007298">
    <property type="entry name" value="Cu-R_lipoprotein_NlpE"/>
</dbReference>
<dbReference type="OrthoDB" id="5348860at2"/>
<keyword evidence="2" id="KW-1185">Reference proteome</keyword>
<reference evidence="1 2" key="1">
    <citation type="submission" date="2019-12" db="EMBL/GenBank/DDBJ databases">
        <authorList>
            <person name="Dong K."/>
        </authorList>
    </citation>
    <scope>NUCLEOTIDE SEQUENCE [LARGE SCALE GENOMIC DNA]</scope>
    <source>
        <strain evidence="1 2">JCM 31225</strain>
    </source>
</reference>
<dbReference type="RefSeq" id="WP_160369574.1">
    <property type="nucleotide sequence ID" value="NZ_WSQA01000009.1"/>
</dbReference>
<dbReference type="AlphaFoldDB" id="A0A6N8KZF5"/>
<proteinExistence type="predicted"/>
<evidence type="ECO:0000313" key="2">
    <source>
        <dbReference type="Proteomes" id="UP000435036"/>
    </source>
</evidence>
<protein>
    <submittedName>
        <fullName evidence="1">Copper resistance protein NlpE</fullName>
    </submittedName>
</protein>
<organism evidence="1 2">
    <name type="scientific">Sphingobacterium humi</name>
    <dbReference type="NCBI Taxonomy" id="1796905"/>
    <lineage>
        <taxon>Bacteria</taxon>
        <taxon>Pseudomonadati</taxon>
        <taxon>Bacteroidota</taxon>
        <taxon>Sphingobacteriia</taxon>
        <taxon>Sphingobacteriales</taxon>
        <taxon>Sphingobacteriaceae</taxon>
        <taxon>Sphingobacterium</taxon>
    </lineage>
</organism>
<comment type="caution">
    <text evidence="1">The sequence shown here is derived from an EMBL/GenBank/DDBJ whole genome shotgun (WGS) entry which is preliminary data.</text>
</comment>
<dbReference type="Gene3D" id="2.40.128.640">
    <property type="match status" value="1"/>
</dbReference>
<dbReference type="Proteomes" id="UP000435036">
    <property type="component" value="Unassembled WGS sequence"/>
</dbReference>
<dbReference type="EMBL" id="WSQA01000009">
    <property type="protein sequence ID" value="MVZ62850.1"/>
    <property type="molecule type" value="Genomic_DNA"/>
</dbReference>
<accession>A0A6N8KZF5</accession>
<evidence type="ECO:0000313" key="1">
    <source>
        <dbReference type="EMBL" id="MVZ62850.1"/>
    </source>
</evidence>
<gene>
    <name evidence="1" type="ORF">GQF63_12520</name>
</gene>
<dbReference type="PROSITE" id="PS51257">
    <property type="entry name" value="PROKAR_LIPOPROTEIN"/>
    <property type="match status" value="1"/>
</dbReference>
<dbReference type="Pfam" id="PF04170">
    <property type="entry name" value="NlpE"/>
    <property type="match status" value="1"/>
</dbReference>